<keyword evidence="2" id="KW-0812">Transmembrane</keyword>
<evidence type="ECO:0000313" key="3">
    <source>
        <dbReference type="EMBL" id="CAB5195141.1"/>
    </source>
</evidence>
<keyword evidence="2" id="KW-0472">Membrane</keyword>
<keyword evidence="2" id="KW-1133">Transmembrane helix</keyword>
<organism evidence="3">
    <name type="scientific">uncultured Caudovirales phage</name>
    <dbReference type="NCBI Taxonomy" id="2100421"/>
    <lineage>
        <taxon>Viruses</taxon>
        <taxon>Duplodnaviria</taxon>
        <taxon>Heunggongvirae</taxon>
        <taxon>Uroviricota</taxon>
        <taxon>Caudoviricetes</taxon>
        <taxon>Peduoviridae</taxon>
        <taxon>Maltschvirus</taxon>
        <taxon>Maltschvirus maltsch</taxon>
    </lineage>
</organism>
<evidence type="ECO:0000256" key="2">
    <source>
        <dbReference type="SAM" id="Phobius"/>
    </source>
</evidence>
<gene>
    <name evidence="3" type="ORF">UFOVP177_63</name>
</gene>
<evidence type="ECO:0000256" key="1">
    <source>
        <dbReference type="SAM" id="MobiDB-lite"/>
    </source>
</evidence>
<accession>A0A6J7WCK5</accession>
<reference evidence="3" key="1">
    <citation type="submission" date="2020-05" db="EMBL/GenBank/DDBJ databases">
        <authorList>
            <person name="Chiriac C."/>
            <person name="Salcher M."/>
            <person name="Ghai R."/>
            <person name="Kavagutti S V."/>
        </authorList>
    </citation>
    <scope>NUCLEOTIDE SEQUENCE</scope>
</reference>
<sequence length="137" mass="14773">MHENLNEWLKFIIGLCFCIILIMMSSLSMYSVVFVTQPMSGMAPADKQFFLLLSDMSKYILGALATLIAVKGKDALPQFVPPPSSIEKQAAEPPPKPMMTTTTTVVRQEPSLEPVAPVVSLGFGGKPAPPAAPQPEI</sequence>
<feature type="transmembrane region" description="Helical" evidence="2">
    <location>
        <begin position="49"/>
        <end position="70"/>
    </location>
</feature>
<name>A0A6J7WCK5_9CAUD</name>
<feature type="transmembrane region" description="Helical" evidence="2">
    <location>
        <begin position="12"/>
        <end position="37"/>
    </location>
</feature>
<proteinExistence type="predicted"/>
<feature type="region of interest" description="Disordered" evidence="1">
    <location>
        <begin position="82"/>
        <end position="101"/>
    </location>
</feature>
<protein>
    <submittedName>
        <fullName evidence="3">Uncharacterized protein</fullName>
    </submittedName>
</protein>
<dbReference type="EMBL" id="LR798223">
    <property type="protein sequence ID" value="CAB5195141.1"/>
    <property type="molecule type" value="Genomic_DNA"/>
</dbReference>